<evidence type="ECO:0000256" key="1">
    <source>
        <dbReference type="ARBA" id="ARBA00022679"/>
    </source>
</evidence>
<dbReference type="RefSeq" id="WP_054400816.1">
    <property type="nucleotide sequence ID" value="NZ_LIUT01000001.1"/>
</dbReference>
<dbReference type="InterPro" id="IPR000182">
    <property type="entry name" value="GNAT_dom"/>
</dbReference>
<dbReference type="InterPro" id="IPR016181">
    <property type="entry name" value="Acyl_CoA_acyltransferase"/>
</dbReference>
<dbReference type="GO" id="GO:0016747">
    <property type="term" value="F:acyltransferase activity, transferring groups other than amino-acyl groups"/>
    <property type="evidence" value="ECO:0007669"/>
    <property type="project" value="InterPro"/>
</dbReference>
<accession>A0A0M1NZU7</accession>
<keyword evidence="1 4" id="KW-0808">Transferase</keyword>
<name>A0A0M1NZU7_9BACL</name>
<keyword evidence="2" id="KW-0012">Acyltransferase</keyword>
<sequence length="318" mass="36404">MTSITYRPYRPGDEDGIIDLWNVCLSWDLITRLRFRNLVLLDPNFDPQGLRIAEQEDRIIGVLYAVRRRLPMIGTELEQDHGWIPFFYTDPAVRRQGVASRLLQEGEEFLRQHGRSKVFFSSYAPNYIVPGIDGERYPEGLAWLKGSGFGRNYTAVAMDRSLVDFHTPPEVMELKQKREQEGYTFKLAQDSDLVELIAFATDVFNPDWGRAIREGLLQRLGIDQILIARDQGKLVGFCLHNAYEGVAERFGPFGVDPLIQGKGLGKILLYDCLALMRAQGLHDAWFLWTGEHNAAGHLYQKAGFHITRRFDIMSKPIQ</sequence>
<dbReference type="Gene3D" id="3.40.630.30">
    <property type="match status" value="2"/>
</dbReference>
<dbReference type="PROSITE" id="PS51186">
    <property type="entry name" value="GNAT"/>
    <property type="match status" value="2"/>
</dbReference>
<feature type="domain" description="N-acetyltransferase" evidence="3">
    <location>
        <begin position="183"/>
        <end position="318"/>
    </location>
</feature>
<evidence type="ECO:0000259" key="3">
    <source>
        <dbReference type="PROSITE" id="PS51186"/>
    </source>
</evidence>
<dbReference type="InterPro" id="IPR050680">
    <property type="entry name" value="YpeA/RimI_acetyltransf"/>
</dbReference>
<gene>
    <name evidence="4" type="ORF">AM231_00385</name>
</gene>
<protein>
    <submittedName>
        <fullName evidence="4">Acetyltransferase</fullName>
    </submittedName>
</protein>
<evidence type="ECO:0000313" key="5">
    <source>
        <dbReference type="Proteomes" id="UP000036932"/>
    </source>
</evidence>
<organism evidence="4 5">
    <name type="scientific">Paenibacillus solani</name>
    <dbReference type="NCBI Taxonomy" id="1705565"/>
    <lineage>
        <taxon>Bacteria</taxon>
        <taxon>Bacillati</taxon>
        <taxon>Bacillota</taxon>
        <taxon>Bacilli</taxon>
        <taxon>Bacillales</taxon>
        <taxon>Paenibacillaceae</taxon>
        <taxon>Paenibacillus</taxon>
    </lineage>
</organism>
<keyword evidence="5" id="KW-1185">Reference proteome</keyword>
<evidence type="ECO:0000256" key="2">
    <source>
        <dbReference type="ARBA" id="ARBA00023315"/>
    </source>
</evidence>
<dbReference type="SUPFAM" id="SSF55729">
    <property type="entry name" value="Acyl-CoA N-acyltransferases (Nat)"/>
    <property type="match status" value="2"/>
</dbReference>
<dbReference type="PANTHER" id="PTHR43420">
    <property type="entry name" value="ACETYLTRANSFERASE"/>
    <property type="match status" value="1"/>
</dbReference>
<dbReference type="OrthoDB" id="273614at2"/>
<dbReference type="EMBL" id="LIUT01000001">
    <property type="protein sequence ID" value="KOR87746.1"/>
    <property type="molecule type" value="Genomic_DNA"/>
</dbReference>
<dbReference type="Pfam" id="PF00583">
    <property type="entry name" value="Acetyltransf_1"/>
    <property type="match status" value="2"/>
</dbReference>
<proteinExistence type="predicted"/>
<feature type="domain" description="N-acetyltransferase" evidence="3">
    <location>
        <begin position="4"/>
        <end position="163"/>
    </location>
</feature>
<dbReference type="CDD" id="cd04301">
    <property type="entry name" value="NAT_SF"/>
    <property type="match status" value="2"/>
</dbReference>
<evidence type="ECO:0000313" key="4">
    <source>
        <dbReference type="EMBL" id="KOR87746.1"/>
    </source>
</evidence>
<dbReference type="Proteomes" id="UP000036932">
    <property type="component" value="Unassembled WGS sequence"/>
</dbReference>
<comment type="caution">
    <text evidence="4">The sequence shown here is derived from an EMBL/GenBank/DDBJ whole genome shotgun (WGS) entry which is preliminary data.</text>
</comment>
<dbReference type="AlphaFoldDB" id="A0A0M1NZU7"/>
<reference evidence="5" key="1">
    <citation type="submission" date="2015-08" db="EMBL/GenBank/DDBJ databases">
        <title>Genome sequencing project for genomic taxonomy and phylogenomics of Bacillus-like bacteria.</title>
        <authorList>
            <person name="Liu B."/>
            <person name="Wang J."/>
            <person name="Zhu Y."/>
            <person name="Liu G."/>
            <person name="Chen Q."/>
            <person name="Chen Z."/>
            <person name="Lan J."/>
            <person name="Che J."/>
            <person name="Ge C."/>
            <person name="Shi H."/>
            <person name="Pan Z."/>
            <person name="Liu X."/>
        </authorList>
    </citation>
    <scope>NUCLEOTIDE SEQUENCE [LARGE SCALE GENOMIC DNA]</scope>
    <source>
        <strain evidence="5">FJAT-22460</strain>
    </source>
</reference>
<dbReference type="PATRIC" id="fig|1705565.3.peg.1897"/>